<evidence type="ECO:0000313" key="12">
    <source>
        <dbReference type="EMBL" id="CAE0047738.1"/>
    </source>
</evidence>
<dbReference type="InterPro" id="IPR018108">
    <property type="entry name" value="MCP_transmembrane"/>
</dbReference>
<keyword evidence="6 11" id="KW-1133">Transmembrane helix</keyword>
<evidence type="ECO:0000256" key="6">
    <source>
        <dbReference type="ARBA" id="ARBA00022989"/>
    </source>
</evidence>
<dbReference type="PRINTS" id="PR00926">
    <property type="entry name" value="MITOCARRIER"/>
</dbReference>
<keyword evidence="8 9" id="KW-0472">Membrane</keyword>
<feature type="repeat" description="Solcar" evidence="9">
    <location>
        <begin position="2"/>
        <end position="87"/>
    </location>
</feature>
<comment type="similarity">
    <text evidence="2 10">Belongs to the mitochondrial carrier (TC 2.A.29) family.</text>
</comment>
<gene>
    <name evidence="12" type="ORF">RMAR00112_LOCUS15719</name>
</gene>
<evidence type="ECO:0000256" key="4">
    <source>
        <dbReference type="ARBA" id="ARBA00022692"/>
    </source>
</evidence>
<dbReference type="PANTHER" id="PTHR45624">
    <property type="entry name" value="MITOCHONDRIAL BASIC AMINO ACIDS TRANSPORTER-RELATED"/>
    <property type="match status" value="1"/>
</dbReference>
<keyword evidence="3 10" id="KW-0813">Transport</keyword>
<dbReference type="InterPro" id="IPR023395">
    <property type="entry name" value="MCP_dom_sf"/>
</dbReference>
<evidence type="ECO:0000256" key="7">
    <source>
        <dbReference type="ARBA" id="ARBA00023128"/>
    </source>
</evidence>
<dbReference type="EMBL" id="HBHW01020245">
    <property type="protein sequence ID" value="CAE0047738.1"/>
    <property type="molecule type" value="Transcribed_RNA"/>
</dbReference>
<dbReference type="InterPro" id="IPR002067">
    <property type="entry name" value="MCP"/>
</dbReference>
<evidence type="ECO:0000256" key="11">
    <source>
        <dbReference type="SAM" id="Phobius"/>
    </source>
</evidence>
<feature type="transmembrane region" description="Helical" evidence="11">
    <location>
        <begin position="59"/>
        <end position="81"/>
    </location>
</feature>
<evidence type="ECO:0000256" key="8">
    <source>
        <dbReference type="ARBA" id="ARBA00023136"/>
    </source>
</evidence>
<reference evidence="12" key="1">
    <citation type="submission" date="2021-01" db="EMBL/GenBank/DDBJ databases">
        <authorList>
            <person name="Corre E."/>
            <person name="Pelletier E."/>
            <person name="Niang G."/>
            <person name="Scheremetjew M."/>
            <person name="Finn R."/>
            <person name="Kale V."/>
            <person name="Holt S."/>
            <person name="Cochrane G."/>
            <person name="Meng A."/>
            <person name="Brown T."/>
            <person name="Cohen L."/>
        </authorList>
    </citation>
    <scope>NUCLEOTIDE SEQUENCE</scope>
    <source>
        <strain evidence="12">CCMP 769</strain>
    </source>
</reference>
<dbReference type="GO" id="GO:0022857">
    <property type="term" value="F:transmembrane transporter activity"/>
    <property type="evidence" value="ECO:0007669"/>
    <property type="project" value="TreeGrafter"/>
</dbReference>
<accession>A0A7S2ZR93</accession>
<evidence type="ECO:0000256" key="3">
    <source>
        <dbReference type="ARBA" id="ARBA00022448"/>
    </source>
</evidence>
<feature type="transmembrane region" description="Helical" evidence="11">
    <location>
        <begin position="198"/>
        <end position="219"/>
    </location>
</feature>
<evidence type="ECO:0008006" key="13">
    <source>
        <dbReference type="Google" id="ProtNLM"/>
    </source>
</evidence>
<dbReference type="Pfam" id="PF00153">
    <property type="entry name" value="Mito_carr"/>
    <property type="match status" value="3"/>
</dbReference>
<protein>
    <recommendedName>
        <fullName evidence="13">Mitochondrial carrier protein</fullName>
    </recommendedName>
</protein>
<evidence type="ECO:0000256" key="9">
    <source>
        <dbReference type="PROSITE-ProRule" id="PRU00282"/>
    </source>
</evidence>
<organism evidence="12">
    <name type="scientific">Rhodosorus marinus</name>
    <dbReference type="NCBI Taxonomy" id="101924"/>
    <lineage>
        <taxon>Eukaryota</taxon>
        <taxon>Rhodophyta</taxon>
        <taxon>Stylonematophyceae</taxon>
        <taxon>Stylonematales</taxon>
        <taxon>Stylonemataceae</taxon>
        <taxon>Rhodosorus</taxon>
    </lineage>
</organism>
<evidence type="ECO:0000256" key="1">
    <source>
        <dbReference type="ARBA" id="ARBA00004225"/>
    </source>
</evidence>
<dbReference type="PROSITE" id="PS50920">
    <property type="entry name" value="SOLCAR"/>
    <property type="match status" value="3"/>
</dbReference>
<keyword evidence="4 9" id="KW-0812">Transmembrane</keyword>
<dbReference type="SUPFAM" id="SSF103506">
    <property type="entry name" value="Mitochondrial carrier"/>
    <property type="match status" value="1"/>
</dbReference>
<dbReference type="Gene3D" id="1.50.40.10">
    <property type="entry name" value="Mitochondrial carrier domain"/>
    <property type="match status" value="1"/>
</dbReference>
<evidence type="ECO:0000256" key="10">
    <source>
        <dbReference type="RuleBase" id="RU000488"/>
    </source>
</evidence>
<proteinExistence type="inferred from homology"/>
<feature type="repeat" description="Solcar" evidence="9">
    <location>
        <begin position="97"/>
        <end position="182"/>
    </location>
</feature>
<feature type="transmembrane region" description="Helical" evidence="11">
    <location>
        <begin position="101"/>
        <end position="123"/>
    </location>
</feature>
<evidence type="ECO:0000256" key="5">
    <source>
        <dbReference type="ARBA" id="ARBA00022737"/>
    </source>
</evidence>
<dbReference type="GO" id="GO:0031966">
    <property type="term" value="C:mitochondrial membrane"/>
    <property type="evidence" value="ECO:0007669"/>
    <property type="project" value="UniProtKB-SubCell"/>
</dbReference>
<name>A0A7S2ZR93_9RHOD</name>
<comment type="subcellular location">
    <subcellularLocation>
        <location evidence="1">Mitochondrion membrane</location>
        <topology evidence="1">Multi-pass membrane protein</topology>
    </subcellularLocation>
</comment>
<dbReference type="AlphaFoldDB" id="A0A7S2ZR93"/>
<dbReference type="InterPro" id="IPR050567">
    <property type="entry name" value="Mitochondrial_Carrier"/>
</dbReference>
<keyword evidence="7" id="KW-0496">Mitochondrion</keyword>
<evidence type="ECO:0000256" key="2">
    <source>
        <dbReference type="ARBA" id="ARBA00006375"/>
    </source>
</evidence>
<keyword evidence="5" id="KW-0677">Repeat</keyword>
<sequence>MQDAGKDYIAGVLAGSAGMIAGYPFDTVKVRLQSVGGSQYRGPLHCTLSILRAEGIRGFFRGLTAPLVGGALETGLNYFLYERALEYTTNSSWLGLSRFQNAFISGCAAGVGIAVVLTPVELVKCRMQVDVKQMYRSAWDCYRDVLKRDGMRGLMRGFAATEAREIIGNGLYFWSYTLAKHRLGQHQEGAAPTGLMKVGISILAGGLAGILFWTAVLPIDVVKTNMQVSTGRYQSLTQSTVQILKQRGIRGFYAGLGTSLIRAFPANAAVWVAWELASSYLKSSSKMHSTAN</sequence>
<feature type="repeat" description="Solcar" evidence="9">
    <location>
        <begin position="196"/>
        <end position="280"/>
    </location>
</feature>